<reference evidence="5 6" key="1">
    <citation type="submission" date="2023-04" db="EMBL/GenBank/DDBJ databases">
        <title>Draft genome sequence of Saccharopolyspora sp. TS4A08 isolated from sweet potato rhizospheric soil.</title>
        <authorList>
            <person name="Suksaard P."/>
            <person name="Duangmal K."/>
        </authorList>
    </citation>
    <scope>NUCLEOTIDE SEQUENCE [LARGE SCALE GENOMIC DNA]</scope>
    <source>
        <strain evidence="5 6">TS4A08</strain>
    </source>
</reference>
<dbReference type="Gene3D" id="1.20.120.530">
    <property type="entry name" value="GntR ligand-binding domain-like"/>
    <property type="match status" value="1"/>
</dbReference>
<keyword evidence="1" id="KW-0805">Transcription regulation</keyword>
<gene>
    <name evidence="5" type="ORF">QFW96_17655</name>
</gene>
<dbReference type="EMBL" id="JASAOF010000010">
    <property type="protein sequence ID" value="MDI2030462.1"/>
    <property type="molecule type" value="Genomic_DNA"/>
</dbReference>
<dbReference type="SMART" id="SM00345">
    <property type="entry name" value="HTH_GNTR"/>
    <property type="match status" value="1"/>
</dbReference>
<protein>
    <submittedName>
        <fullName evidence="5">FadR/GntR family transcriptional regulator</fullName>
    </submittedName>
</protein>
<dbReference type="PROSITE" id="PS50949">
    <property type="entry name" value="HTH_GNTR"/>
    <property type="match status" value="1"/>
</dbReference>
<dbReference type="PRINTS" id="PR00035">
    <property type="entry name" value="HTHGNTR"/>
</dbReference>
<comment type="caution">
    <text evidence="5">The sequence shown here is derived from an EMBL/GenBank/DDBJ whole genome shotgun (WGS) entry which is preliminary data.</text>
</comment>
<evidence type="ECO:0000256" key="3">
    <source>
        <dbReference type="ARBA" id="ARBA00023163"/>
    </source>
</evidence>
<dbReference type="InterPro" id="IPR008920">
    <property type="entry name" value="TF_FadR/GntR_C"/>
</dbReference>
<keyword evidence="6" id="KW-1185">Reference proteome</keyword>
<proteinExistence type="predicted"/>
<dbReference type="CDD" id="cd07377">
    <property type="entry name" value="WHTH_GntR"/>
    <property type="match status" value="1"/>
</dbReference>
<dbReference type="SUPFAM" id="SSF46785">
    <property type="entry name" value="Winged helix' DNA-binding domain"/>
    <property type="match status" value="1"/>
</dbReference>
<evidence type="ECO:0000256" key="2">
    <source>
        <dbReference type="ARBA" id="ARBA00023125"/>
    </source>
</evidence>
<dbReference type="Pfam" id="PF00392">
    <property type="entry name" value="GntR"/>
    <property type="match status" value="1"/>
</dbReference>
<evidence type="ECO:0000256" key="1">
    <source>
        <dbReference type="ARBA" id="ARBA00023015"/>
    </source>
</evidence>
<dbReference type="InterPro" id="IPR000524">
    <property type="entry name" value="Tscrpt_reg_HTH_GntR"/>
</dbReference>
<dbReference type="Proteomes" id="UP001237595">
    <property type="component" value="Unassembled WGS sequence"/>
</dbReference>
<dbReference type="Gene3D" id="1.10.10.10">
    <property type="entry name" value="Winged helix-like DNA-binding domain superfamily/Winged helix DNA-binding domain"/>
    <property type="match status" value="1"/>
</dbReference>
<dbReference type="Pfam" id="PF07729">
    <property type="entry name" value="FCD"/>
    <property type="match status" value="1"/>
</dbReference>
<feature type="domain" description="HTH gntR-type" evidence="4">
    <location>
        <begin position="12"/>
        <end position="82"/>
    </location>
</feature>
<dbReference type="RefSeq" id="WP_281456773.1">
    <property type="nucleotide sequence ID" value="NZ_JASAOF010000010.1"/>
</dbReference>
<dbReference type="SMART" id="SM00895">
    <property type="entry name" value="FCD"/>
    <property type="match status" value="1"/>
</dbReference>
<organism evidence="5 6">
    <name type="scientific">Saccharopolyspora ipomoeae</name>
    <dbReference type="NCBI Taxonomy" id="3042027"/>
    <lineage>
        <taxon>Bacteria</taxon>
        <taxon>Bacillati</taxon>
        <taxon>Actinomycetota</taxon>
        <taxon>Actinomycetes</taxon>
        <taxon>Pseudonocardiales</taxon>
        <taxon>Pseudonocardiaceae</taxon>
        <taxon>Saccharopolyspora</taxon>
    </lineage>
</organism>
<evidence type="ECO:0000259" key="4">
    <source>
        <dbReference type="PROSITE" id="PS50949"/>
    </source>
</evidence>
<evidence type="ECO:0000313" key="5">
    <source>
        <dbReference type="EMBL" id="MDI2030462.1"/>
    </source>
</evidence>
<dbReference type="SUPFAM" id="SSF48008">
    <property type="entry name" value="GntR ligand-binding domain-like"/>
    <property type="match status" value="1"/>
</dbReference>
<name>A0ABT6PR34_9PSEU</name>
<accession>A0ABT6PR34</accession>
<dbReference type="PANTHER" id="PTHR43537:SF5">
    <property type="entry name" value="UXU OPERON TRANSCRIPTIONAL REGULATOR"/>
    <property type="match status" value="1"/>
</dbReference>
<keyword evidence="2" id="KW-0238">DNA-binding</keyword>
<dbReference type="InterPro" id="IPR011711">
    <property type="entry name" value="GntR_C"/>
</dbReference>
<dbReference type="InterPro" id="IPR036388">
    <property type="entry name" value="WH-like_DNA-bd_sf"/>
</dbReference>
<evidence type="ECO:0000313" key="6">
    <source>
        <dbReference type="Proteomes" id="UP001237595"/>
    </source>
</evidence>
<dbReference type="PANTHER" id="PTHR43537">
    <property type="entry name" value="TRANSCRIPTIONAL REGULATOR, GNTR FAMILY"/>
    <property type="match status" value="1"/>
</dbReference>
<sequence>MKGEGADESVKLPAYAVVADRIRRRILSGDLPPGARLPNEAELMQESGFSRSTIREATRILASEHLVRTTRGPGGGTFVLRPDLGRLTTQVENSVALMTVAEMVTVDQLMDVRLLTEVHAAGTAAHQRSAEQLAAMRAALQPRTSPTYEADQDFHMQILAAAGNPMLELACAPVFRVLHDRFSSEHASDDFWSASHADHERILAAIERGDSMTAMTEMRRHLDRLNDTYKEMGLLRGASEED</sequence>
<keyword evidence="3" id="KW-0804">Transcription</keyword>
<dbReference type="InterPro" id="IPR036390">
    <property type="entry name" value="WH_DNA-bd_sf"/>
</dbReference>